<sequence>MKRKMMTRFSAGCLALLLTFGSVCSVQAAQEPAEPNTGQETQTGQSPEQTVQTGSVTVQLTPGKEGTSVADVEFFLTKVGEIQDSTYTLLPEYESTKIDLNTLTTAEQLEEAAKTLAETAKQEQGKKTDGNGQVVFEKQELGVYLLTSKDQPGYDLVSPTLLSIPTMETDETLHYDIKVETKHTPRPAEHTAPQTGLFDATIWYVAGGVLLLVLAGGLVIAAKRHGKK</sequence>
<dbReference type="Gene3D" id="2.60.40.10">
    <property type="entry name" value="Immunoglobulins"/>
    <property type="match status" value="1"/>
</dbReference>
<dbReference type="EMBL" id="JAJBNC010000012">
    <property type="protein sequence ID" value="MCB5493857.1"/>
    <property type="molecule type" value="Genomic_DNA"/>
</dbReference>
<dbReference type="Proteomes" id="UP001297422">
    <property type="component" value="Unassembled WGS sequence"/>
</dbReference>
<feature type="transmembrane region" description="Helical" evidence="2">
    <location>
        <begin position="202"/>
        <end position="222"/>
    </location>
</feature>
<dbReference type="Proteomes" id="UP001296643">
    <property type="component" value="Unassembled WGS sequence"/>
</dbReference>
<proteinExistence type="predicted"/>
<evidence type="ECO:0000256" key="1">
    <source>
        <dbReference type="SAM" id="MobiDB-lite"/>
    </source>
</evidence>
<reference evidence="4" key="3">
    <citation type="submission" date="2021-10" db="EMBL/GenBank/DDBJ databases">
        <title>Collection of gut derived symbiotic bacterial strains cultured from healthy donors.</title>
        <authorList>
            <person name="Lin H."/>
            <person name="Littmann E."/>
            <person name="Claire K."/>
            <person name="Pamer E."/>
        </authorList>
    </citation>
    <scope>NUCLEOTIDE SEQUENCE</scope>
    <source>
        <strain evidence="4">MSK.23.4</strain>
    </source>
</reference>
<feature type="chain" id="PRO_5042444533" description="Gram-positive pilin subunit D1 N-terminal domain-containing protein" evidence="3">
    <location>
        <begin position="29"/>
        <end position="228"/>
    </location>
</feature>
<dbReference type="EMBL" id="JAAIRM010000029">
    <property type="protein sequence ID" value="NSI20405.1"/>
    <property type="molecule type" value="Genomic_DNA"/>
</dbReference>
<dbReference type="AlphaFoldDB" id="A0AAJ1AYZ8"/>
<organism evidence="4 6">
    <name type="scientific">Mediterraneibacter gnavus</name>
    <name type="common">Ruminococcus gnavus</name>
    <dbReference type="NCBI Taxonomy" id="33038"/>
    <lineage>
        <taxon>Bacteria</taxon>
        <taxon>Bacillati</taxon>
        <taxon>Bacillota</taxon>
        <taxon>Clostridia</taxon>
        <taxon>Lachnospirales</taxon>
        <taxon>Lachnospiraceae</taxon>
        <taxon>Mediterraneibacter</taxon>
    </lineage>
</organism>
<feature type="compositionally biased region" description="Polar residues" evidence="1">
    <location>
        <begin position="36"/>
        <end position="55"/>
    </location>
</feature>
<evidence type="ECO:0000256" key="2">
    <source>
        <dbReference type="SAM" id="Phobius"/>
    </source>
</evidence>
<accession>A0AAJ1AYZ8</accession>
<evidence type="ECO:0000313" key="5">
    <source>
        <dbReference type="EMBL" id="NSI20405.1"/>
    </source>
</evidence>
<feature type="region of interest" description="Disordered" evidence="1">
    <location>
        <begin position="31"/>
        <end position="55"/>
    </location>
</feature>
<reference evidence="5" key="2">
    <citation type="submission" date="2020-02" db="EMBL/GenBank/DDBJ databases">
        <authorList>
            <person name="Littmann E."/>
            <person name="Sorbara M."/>
        </authorList>
    </citation>
    <scope>NUCLEOTIDE SEQUENCE</scope>
    <source>
        <strain evidence="5">MSK.22.53</strain>
    </source>
</reference>
<evidence type="ECO:0000313" key="6">
    <source>
        <dbReference type="Proteomes" id="UP001297422"/>
    </source>
</evidence>
<keyword evidence="2" id="KW-1133">Transmembrane helix</keyword>
<keyword evidence="2" id="KW-0812">Transmembrane</keyword>
<evidence type="ECO:0000256" key="3">
    <source>
        <dbReference type="SAM" id="SignalP"/>
    </source>
</evidence>
<evidence type="ECO:0008006" key="7">
    <source>
        <dbReference type="Google" id="ProtNLM"/>
    </source>
</evidence>
<comment type="caution">
    <text evidence="4">The sequence shown here is derived from an EMBL/GenBank/DDBJ whole genome shotgun (WGS) entry which is preliminary data.</text>
</comment>
<dbReference type="RefSeq" id="WP_173879771.1">
    <property type="nucleotide sequence ID" value="NZ_JAAIMT010000033.1"/>
</dbReference>
<keyword evidence="3" id="KW-0732">Signal</keyword>
<name>A0AAJ1AYZ8_MEDGN</name>
<reference evidence="5" key="1">
    <citation type="journal article" date="2020" name="Cell Host Microbe">
        <title>Functional and Genomic Variation between Human-Derived Isolates of Lachnospiraceae Reveals Inter- and Intra-Species Diversity.</title>
        <authorList>
            <person name="Sorbara M.T."/>
            <person name="Littmann E.R."/>
            <person name="Fontana E."/>
            <person name="Moody T.U."/>
            <person name="Kohout C.E."/>
            <person name="Gjonbalaj M."/>
            <person name="Eaton V."/>
            <person name="Seok R."/>
            <person name="Leiner I.M."/>
            <person name="Pamer E.G."/>
        </authorList>
    </citation>
    <scope>NUCLEOTIDE SEQUENCE</scope>
    <source>
        <strain evidence="5">MSK.22.53</strain>
    </source>
</reference>
<feature type="signal peptide" evidence="3">
    <location>
        <begin position="1"/>
        <end position="28"/>
    </location>
</feature>
<keyword evidence="2" id="KW-0472">Membrane</keyword>
<dbReference type="InterPro" id="IPR013783">
    <property type="entry name" value="Ig-like_fold"/>
</dbReference>
<evidence type="ECO:0000313" key="4">
    <source>
        <dbReference type="EMBL" id="MCB5493857.1"/>
    </source>
</evidence>
<gene>
    <name evidence="5" type="ORF">G4958_13810</name>
    <name evidence="4" type="ORF">LIQ10_08905</name>
</gene>
<protein>
    <recommendedName>
        <fullName evidence="7">Gram-positive pilin subunit D1 N-terminal domain-containing protein</fullName>
    </recommendedName>
</protein>